<comment type="caution">
    <text evidence="3">The sequence shown here is derived from an EMBL/GenBank/DDBJ whole genome shotgun (WGS) entry which is preliminary data.</text>
</comment>
<dbReference type="AlphaFoldDB" id="A0A364NHL0"/>
<dbReference type="Proteomes" id="UP000249619">
    <property type="component" value="Unassembled WGS sequence"/>
</dbReference>
<name>A0A364NHL0_STELY</name>
<sequence>MQQAWLALKDESEFTTRLEQPATEAMFYDPAAPSTVARRQRVRANFKMFCEVFYNETEETEMYAAETLTDRVCRFMEGIAKACKGKLAEKVKVSTLIQNRQSLEWWIRVLTPSFSTFSQEFTTRVSRHIHMIARLQNLSTENRKKNNLGEFELELFWGQIQVEQKKLANLKQHYVAWVLAFITGARPGSFTVSSRYRKGASMGGAVSASVPPRQESHTLRWSDVTFERMGQGISCGVVFRFNKGHQDPYRSSYVEGKREWFFPPKQQLLHLDLSLLLFLLAYERGLFKEDLQALLSGNKRKIDKREEINTQAVFVSADTKDMGYGALNPQLQEMCLSVGLLEYNNMYAFRREAATVTKHSKGLESAQELLNHVPSSKVAYIHYDPKGFGRRDTTAFRLGGPELSIADIRKYFSQASSLWKPTGTQKTATEEIKIAVEQRLLDNEEYAQLETTLEDILRSCHQFLQDNEVVAEEDSYGHSTRNVAKYRELLNDDVVKMQIETPGLLKRLNDHLAHRKTRRRDIRIALKKEVIETMKSDSAGQQQACNFNASDDDETDEDEDMNQDVNAGSNDEPDSWKTIEEDHILVALDNEGASTEDKGDTRATFIKEWMHLADSDLRRSKIKCLRCRLYPTMPQEAKDKEWILVKYNTHLKSEVHSRKSQLRRAFMIMQQENGKASCPLCSKSYNRASSFLEHVEQLHPEQLWLTKKAASAGDDEVEVEGHAAENSVQKHGPEDHEEGVSFDGLSVFE</sequence>
<evidence type="ECO:0000256" key="1">
    <source>
        <dbReference type="SAM" id="MobiDB-lite"/>
    </source>
</evidence>
<dbReference type="PROSITE" id="PS00028">
    <property type="entry name" value="ZINC_FINGER_C2H2_1"/>
    <property type="match status" value="1"/>
</dbReference>
<feature type="compositionally biased region" description="Acidic residues" evidence="1">
    <location>
        <begin position="550"/>
        <end position="562"/>
    </location>
</feature>
<proteinExistence type="predicted"/>
<evidence type="ECO:0000313" key="3">
    <source>
        <dbReference type="EMBL" id="RAR16573.1"/>
    </source>
</evidence>
<evidence type="ECO:0000313" key="4">
    <source>
        <dbReference type="Proteomes" id="UP000249619"/>
    </source>
</evidence>
<feature type="region of interest" description="Disordered" evidence="1">
    <location>
        <begin position="712"/>
        <end position="749"/>
    </location>
</feature>
<evidence type="ECO:0000259" key="2">
    <source>
        <dbReference type="PROSITE" id="PS00028"/>
    </source>
</evidence>
<gene>
    <name evidence="3" type="ORF">DDE83_000140</name>
</gene>
<dbReference type="EMBL" id="QGDH01000002">
    <property type="protein sequence ID" value="RAR16573.1"/>
    <property type="molecule type" value="Genomic_DNA"/>
</dbReference>
<feature type="compositionally biased region" description="Polar residues" evidence="1">
    <location>
        <begin position="536"/>
        <end position="549"/>
    </location>
</feature>
<keyword evidence="4" id="KW-1185">Reference proteome</keyword>
<feature type="region of interest" description="Disordered" evidence="1">
    <location>
        <begin position="534"/>
        <end position="576"/>
    </location>
</feature>
<protein>
    <recommendedName>
        <fullName evidence="2">C2H2-type domain-containing protein</fullName>
    </recommendedName>
</protein>
<organism evidence="3 4">
    <name type="scientific">Stemphylium lycopersici</name>
    <name type="common">Tomato gray leaf spot disease fungus</name>
    <name type="synonym">Thyrospora lycopersici</name>
    <dbReference type="NCBI Taxonomy" id="183478"/>
    <lineage>
        <taxon>Eukaryota</taxon>
        <taxon>Fungi</taxon>
        <taxon>Dikarya</taxon>
        <taxon>Ascomycota</taxon>
        <taxon>Pezizomycotina</taxon>
        <taxon>Dothideomycetes</taxon>
        <taxon>Pleosporomycetidae</taxon>
        <taxon>Pleosporales</taxon>
        <taxon>Pleosporineae</taxon>
        <taxon>Pleosporaceae</taxon>
        <taxon>Stemphylium</taxon>
    </lineage>
</organism>
<dbReference type="InterPro" id="IPR013087">
    <property type="entry name" value="Znf_C2H2_type"/>
</dbReference>
<reference evidence="4" key="1">
    <citation type="submission" date="2018-05" db="EMBL/GenBank/DDBJ databases">
        <title>Draft genome sequence of Stemphylium lycopersici strain CIDEFI 213.</title>
        <authorList>
            <person name="Medina R."/>
            <person name="Franco M.E.E."/>
            <person name="Lucentini C.G."/>
            <person name="Saparrat M.C.N."/>
            <person name="Balatti P.A."/>
        </authorList>
    </citation>
    <scope>NUCLEOTIDE SEQUENCE [LARGE SCALE GENOMIC DNA]</scope>
    <source>
        <strain evidence="4">CIDEFI 213</strain>
    </source>
</reference>
<accession>A0A364NHL0</accession>
<feature type="domain" description="C2H2-type" evidence="2">
    <location>
        <begin position="678"/>
        <end position="699"/>
    </location>
</feature>